<feature type="region of interest" description="Disordered" evidence="1">
    <location>
        <begin position="1"/>
        <end position="22"/>
    </location>
</feature>
<feature type="transmembrane region" description="Helical" evidence="2">
    <location>
        <begin position="215"/>
        <end position="235"/>
    </location>
</feature>
<gene>
    <name evidence="3" type="ORF">AB0I48_25220</name>
</gene>
<organism evidence="3 4">
    <name type="scientific">Nocardia aurea</name>
    <dbReference type="NCBI Taxonomy" id="2144174"/>
    <lineage>
        <taxon>Bacteria</taxon>
        <taxon>Bacillati</taxon>
        <taxon>Actinomycetota</taxon>
        <taxon>Actinomycetes</taxon>
        <taxon>Mycobacteriales</taxon>
        <taxon>Nocardiaceae</taxon>
        <taxon>Nocardia</taxon>
    </lineage>
</organism>
<evidence type="ECO:0000313" key="3">
    <source>
        <dbReference type="EMBL" id="MEV0710871.1"/>
    </source>
</evidence>
<keyword evidence="4" id="KW-1185">Reference proteome</keyword>
<evidence type="ECO:0000256" key="1">
    <source>
        <dbReference type="SAM" id="MobiDB-lite"/>
    </source>
</evidence>
<dbReference type="InterPro" id="IPR036444">
    <property type="entry name" value="PLipase_A2_dom_sf"/>
</dbReference>
<dbReference type="Proteomes" id="UP001551695">
    <property type="component" value="Unassembled WGS sequence"/>
</dbReference>
<proteinExistence type="predicted"/>
<dbReference type="RefSeq" id="WP_357786962.1">
    <property type="nucleotide sequence ID" value="NZ_JBFAKC010000012.1"/>
</dbReference>
<name>A0ABV3FZL7_9NOCA</name>
<protein>
    <recommendedName>
        <fullName evidence="5">Prokaryotic phospholipase A2</fullName>
    </recommendedName>
</protein>
<sequence>MSTSSTARRVNPGSDRVHTRAAATPSAVVRRCAAVTAVALTAITATVTLAPVTGAVTVDRPPAVENTSATRAVAAITGSGTGAFALPDDFTSVFGYRPSTIDGLLVNPGGDCSSPVPLPAEFDIACKAHDLGYDLLRYADLRGEPLGPWARQAIDATLDLRMRQACADRTGTVGRARCRTMADIADVAVDLNSRRQHYGAPVVESLFAGSGVSGWLVGIVGLGVAGTAVLLRFLLDAIRHRIATGAPTRFGAVGASA</sequence>
<keyword evidence="2" id="KW-1133">Transmembrane helix</keyword>
<evidence type="ECO:0000256" key="2">
    <source>
        <dbReference type="SAM" id="Phobius"/>
    </source>
</evidence>
<dbReference type="Gene3D" id="1.20.90.10">
    <property type="entry name" value="Phospholipase A2 domain"/>
    <property type="match status" value="1"/>
</dbReference>
<reference evidence="3 4" key="1">
    <citation type="submission" date="2024-06" db="EMBL/GenBank/DDBJ databases">
        <title>The Natural Products Discovery Center: Release of the First 8490 Sequenced Strains for Exploring Actinobacteria Biosynthetic Diversity.</title>
        <authorList>
            <person name="Kalkreuter E."/>
            <person name="Kautsar S.A."/>
            <person name="Yang D."/>
            <person name="Bader C.D."/>
            <person name="Teijaro C.N."/>
            <person name="Fluegel L."/>
            <person name="Davis C.M."/>
            <person name="Simpson J.R."/>
            <person name="Lauterbach L."/>
            <person name="Steele A.D."/>
            <person name="Gui C."/>
            <person name="Meng S."/>
            <person name="Li G."/>
            <person name="Viehrig K."/>
            <person name="Ye F."/>
            <person name="Su P."/>
            <person name="Kiefer A.F."/>
            <person name="Nichols A."/>
            <person name="Cepeda A.J."/>
            <person name="Yan W."/>
            <person name="Fan B."/>
            <person name="Jiang Y."/>
            <person name="Adhikari A."/>
            <person name="Zheng C.-J."/>
            <person name="Schuster L."/>
            <person name="Cowan T.M."/>
            <person name="Smanski M.J."/>
            <person name="Chevrette M.G."/>
            <person name="De Carvalho L.P.S."/>
            <person name="Shen B."/>
        </authorList>
    </citation>
    <scope>NUCLEOTIDE SEQUENCE [LARGE SCALE GENOMIC DNA]</scope>
    <source>
        <strain evidence="3 4">NPDC050403</strain>
    </source>
</reference>
<evidence type="ECO:0008006" key="5">
    <source>
        <dbReference type="Google" id="ProtNLM"/>
    </source>
</evidence>
<keyword evidence="2" id="KW-0472">Membrane</keyword>
<dbReference type="SUPFAM" id="SSF48619">
    <property type="entry name" value="Phospholipase A2, PLA2"/>
    <property type="match status" value="1"/>
</dbReference>
<evidence type="ECO:0000313" key="4">
    <source>
        <dbReference type="Proteomes" id="UP001551695"/>
    </source>
</evidence>
<accession>A0ABV3FZL7</accession>
<comment type="caution">
    <text evidence="3">The sequence shown here is derived from an EMBL/GenBank/DDBJ whole genome shotgun (WGS) entry which is preliminary data.</text>
</comment>
<dbReference type="EMBL" id="JBFAKC010000012">
    <property type="protein sequence ID" value="MEV0710871.1"/>
    <property type="molecule type" value="Genomic_DNA"/>
</dbReference>
<keyword evidence="2" id="KW-0812">Transmembrane</keyword>